<evidence type="ECO:0000256" key="12">
    <source>
        <dbReference type="ARBA" id="ARBA00022737"/>
    </source>
</evidence>
<feature type="transmembrane region" description="Helical" evidence="28">
    <location>
        <begin position="1628"/>
        <end position="1649"/>
    </location>
</feature>
<evidence type="ECO:0000256" key="20">
    <source>
        <dbReference type="ARBA" id="ARBA00023136"/>
    </source>
</evidence>
<dbReference type="SMART" id="SM00220">
    <property type="entry name" value="S_TKc"/>
    <property type="match status" value="1"/>
</dbReference>
<dbReference type="SMART" id="SM00733">
    <property type="entry name" value="Mterf"/>
    <property type="match status" value="3"/>
</dbReference>
<evidence type="ECO:0000256" key="25">
    <source>
        <dbReference type="ARBA" id="ARBA00071822"/>
    </source>
</evidence>
<evidence type="ECO:0000256" key="7">
    <source>
        <dbReference type="ARBA" id="ARBA00022490"/>
    </source>
</evidence>
<keyword evidence="12" id="KW-0677">Repeat</keyword>
<dbReference type="InterPro" id="IPR017452">
    <property type="entry name" value="GPCR_Rhodpsn_7TM"/>
</dbReference>
<dbReference type="GO" id="GO:0005524">
    <property type="term" value="F:ATP binding"/>
    <property type="evidence" value="ECO:0007669"/>
    <property type="project" value="UniProtKB-UniRule"/>
</dbReference>
<evidence type="ECO:0000256" key="13">
    <source>
        <dbReference type="ARBA" id="ARBA00022741"/>
    </source>
</evidence>
<comment type="caution">
    <text evidence="31">The sequence shown here is derived from an EMBL/GenBank/DDBJ whole genome shotgun (WGS) entry which is preliminary data.</text>
</comment>
<reference evidence="31" key="1">
    <citation type="submission" date="2023-06" db="EMBL/GenBank/DDBJ databases">
        <title>Male Hemibagrus guttatus genome.</title>
        <authorList>
            <person name="Bian C."/>
        </authorList>
    </citation>
    <scope>NUCLEOTIDE SEQUENCE</scope>
    <source>
        <strain evidence="31">Male_cb2023</strain>
        <tissue evidence="31">Muscle</tissue>
    </source>
</reference>
<evidence type="ECO:0000256" key="21">
    <source>
        <dbReference type="ARBA" id="ARBA00023242"/>
    </source>
</evidence>
<dbReference type="FunFam" id="1.10.510.10:FF:000351">
    <property type="entry name" value="PAS domain-containing serine/threonine-protein kinase"/>
    <property type="match status" value="1"/>
</dbReference>
<dbReference type="PROSITE" id="PS00107">
    <property type="entry name" value="PROTEIN_KINASE_ATP"/>
    <property type="match status" value="1"/>
</dbReference>
<feature type="region of interest" description="Disordered" evidence="27">
    <location>
        <begin position="36"/>
        <end position="83"/>
    </location>
</feature>
<dbReference type="EC" id="2.7.11.1" evidence="6"/>
<dbReference type="GO" id="GO:0005634">
    <property type="term" value="C:nucleus"/>
    <property type="evidence" value="ECO:0007669"/>
    <property type="project" value="UniProtKB-SubCell"/>
</dbReference>
<comment type="catalytic activity">
    <reaction evidence="22">
        <text>L-threonyl-[protein] + ATP = O-phospho-L-threonyl-[protein] + ADP + H(+)</text>
        <dbReference type="Rhea" id="RHEA:46608"/>
        <dbReference type="Rhea" id="RHEA-COMP:11060"/>
        <dbReference type="Rhea" id="RHEA-COMP:11605"/>
        <dbReference type="ChEBI" id="CHEBI:15378"/>
        <dbReference type="ChEBI" id="CHEBI:30013"/>
        <dbReference type="ChEBI" id="CHEBI:30616"/>
        <dbReference type="ChEBI" id="CHEBI:61977"/>
        <dbReference type="ChEBI" id="CHEBI:456216"/>
        <dbReference type="EC" id="2.7.11.1"/>
    </reaction>
</comment>
<comment type="catalytic activity">
    <reaction evidence="23">
        <text>L-seryl-[protein] + ATP = O-phospho-L-seryl-[protein] + ADP + H(+)</text>
        <dbReference type="Rhea" id="RHEA:17989"/>
        <dbReference type="Rhea" id="RHEA-COMP:9863"/>
        <dbReference type="Rhea" id="RHEA-COMP:11604"/>
        <dbReference type="ChEBI" id="CHEBI:15378"/>
        <dbReference type="ChEBI" id="CHEBI:29999"/>
        <dbReference type="ChEBI" id="CHEBI:30616"/>
        <dbReference type="ChEBI" id="CHEBI:83421"/>
        <dbReference type="ChEBI" id="CHEBI:456216"/>
        <dbReference type="EC" id="2.7.11.1"/>
    </reaction>
</comment>
<dbReference type="InterPro" id="IPR038538">
    <property type="entry name" value="MTERF_sf"/>
</dbReference>
<feature type="non-terminal residue" evidence="31">
    <location>
        <position position="1"/>
    </location>
</feature>
<sequence length="1809" mass="203352">VQKMSLWRHIVNKQKVGHDSVCAVARSKSSLLGLEDSVNTSLSPPTHPAKESLFHQTPDSTTGDIKTRSPVMKDVPLSPVSGSPCRCRASGSSQAQFESSQLQQLLSQSPCLEKNGLKLIHNPNKATITVDCTTAQVVNVNKQACKLFEYKRSEMIGQTLTFLLKTSQMTEDVLGEESLDSAGNLITISGKVVNAVSKPGSEFPVSMWTRSHNQKTCVLLLERVERISAHFSFSKEGGILSCDSTFAHLHGHCDAEVMMGLSVSSLMPTLHVPLQCQTIPKKMRVQRVCLQGRGSTELHVCVRLRAAVFCGRPLSQMDKSPCAGNSDNSHALFCDAGKDIKDDAGEKITFLIPAFYDMMSAFDRSPSPGSSQQDGSASSSTSFTDCCRYSGGGGVLSPSVYATSAKENQDTCSPKSLLAKDSMLFPALKRKGGAAKGRRANAAIRTKQEHQAPVPVIFPMLANSLENTTELCKEAAAAVAQCDESVPADSTTALLHTFAFLESQDCTTQLQNSSFEVISLGSRSSSGFCEKWAGPEKPDDTQQEVELVDSSSCFLDLDANGDTIALAFGELEISECDTAELLRTPSPCIVESEPETEPPDLSKDKLTEQERLGECFSPSPKELSILEGNPEQWNTECTPFSELCKSGMFLSNDRPATSTPKRPLSTPATPIYPCTLIQEGRFRANCYHRDGTPMEVQCDVHRAAVSTEGVVFCVWLSGSHLFLHKQETLQSTQISTAESSTEDGLSSSLREVSEVDQGKGLHSSMSLEQSGACDGQFEEVYHPLRPIGKGAFGVVWLASRRHDELEVVVKFIRKTRVVEECWVEDPELGKVTQEVAILARLDHPNIVKVLEVFENENFFQMVMEKHGDGLDLFEFIDMQPRLDEPLASYIIRQLVSAVTYLRGKGILHRDIKDENIIINTEFHIRLIDFGSATLLGPDELFHAFYGTLEYCSPEVLQGNPYKGPELEMWSLGVLLYTLLFSENPFCSVEETIQAKLNIPCDISTDLHSLLAGLLHPEPTERMTLEELLHEPWLRQPINLAEYSWNEVFPCSHDSSEQNQYGPDVQQEVSSHCATDETPLQDEDDEMEEEEDEEQRRTMAALEFELLKGTYFDVGPMSNQVHTALGILRWTWKTCLPKFSPVKELTRAPLFLLHRPFCSSQLVPPLSNPAQTVQQGRRELTIQSLAEMGFSESQAQLVYEAANKNRCKHDVPVLSVLFSLGLNPDSVLKILEKCPELYCLKEAQLQQRALNLRKLGLLEGSLQRVISHYPKILSFPVKRVNAVSRLLREKCHFTAQQLADILRDSPHVVEEDTARLEYMFQYVYFRMGCRQAEMVKAKLFRLSLEELRCRHSFLERRGLFQTPDKKGQTLILNPCLKDFLSVSQELYLTDIANATQEEFDVFQKLVAREQEEDDQAEEYSDDDDDDDDFSRRDTIFSTPRRKQIREQRSHKETDLQCSFIFMLLVICHINIKINVKRIFGGEEIEDTKMNYASLANTSYNWFQIMQSERMNFLLIPAVLLTAMTLMINPLILFCIFCSPSLRKETRYLLLANTLLSDILFLSFNLANISCNALDMKIHYIFCEFLMVATVTTYCSSVLTVTLMVIDTFMAVRWPLRYNEILPPSRVKKIVGVVWTLAVMYPLSLLVMMAVSKQGNPENLSVCLVLIILGLQKKYSLHIYFSVWAIFCTVLVLYCYIRLYMVTRSSGIWRSRYSRARVTLLAHSLMLLIYFAPGLVFTVELAQFEFLESEHLHLAVWINTVNLLVLMVVPRACAPYLYGLRYREVYETVQLMLWKRWFSQNTNSSPTPPGL</sequence>
<evidence type="ECO:0000256" key="5">
    <source>
        <dbReference type="ARBA" id="ARBA00007692"/>
    </source>
</evidence>
<evidence type="ECO:0000256" key="23">
    <source>
        <dbReference type="ARBA" id="ARBA00048679"/>
    </source>
</evidence>
<dbReference type="SUPFAM" id="SSF81321">
    <property type="entry name" value="Family A G protein-coupled receptor-like"/>
    <property type="match status" value="1"/>
</dbReference>
<accession>A0AAE0Q5A1</accession>
<evidence type="ECO:0000256" key="19">
    <source>
        <dbReference type="ARBA" id="ARBA00023121"/>
    </source>
</evidence>
<feature type="compositionally biased region" description="Acidic residues" evidence="27">
    <location>
        <begin position="1078"/>
        <end position="1092"/>
    </location>
</feature>
<dbReference type="CDD" id="cd00637">
    <property type="entry name" value="7tm_classA_rhodopsin-like"/>
    <property type="match status" value="1"/>
</dbReference>
<evidence type="ECO:0000256" key="16">
    <source>
        <dbReference type="ARBA" id="ARBA00022946"/>
    </source>
</evidence>
<evidence type="ECO:0000256" key="22">
    <source>
        <dbReference type="ARBA" id="ARBA00047899"/>
    </source>
</evidence>
<dbReference type="PANTHER" id="PTHR24346:SF51">
    <property type="entry name" value="PAS DOMAIN-CONTAINING SERINE_THREONINE-PROTEIN KINASE"/>
    <property type="match status" value="1"/>
</dbReference>
<keyword evidence="8" id="KW-0723">Serine/threonine-protein kinase</keyword>
<feature type="transmembrane region" description="Helical" evidence="28">
    <location>
        <begin position="1546"/>
        <end position="1565"/>
    </location>
</feature>
<comment type="function">
    <text evidence="24">Serine/threonine-protein kinase involved in energy homeostasis and protein translation. Phosphorylates EEF1A1, GYS1, PDX1 and RPS6. Probably plays a role under changing environmental conditions (oxygen, glucose, nutrition), rather than under standard conditions. Acts as a sensor involved in energy homeostasis: regulates glycogen synthase synthesis by mediating phosphorylation of GYS1, leading to GYS1 inactivation. May be involved in glucose-stimulated insulin production in pancreas and regulation of glucagon secretion by glucose in alpha cells; however such data require additional evidences. May play a role in regulation of protein translation by phosphorylating EEF1A1, leading to increase translation efficiency. May also participate in respiratory regulation.</text>
</comment>
<gene>
    <name evidence="31" type="ORF">QTP70_028848</name>
</gene>
<evidence type="ECO:0000256" key="18">
    <source>
        <dbReference type="ARBA" id="ARBA00022990"/>
    </source>
</evidence>
<feature type="transmembrane region" description="Helical" evidence="28">
    <location>
        <begin position="1511"/>
        <end position="1534"/>
    </location>
</feature>
<dbReference type="InterPro" id="IPR000719">
    <property type="entry name" value="Prot_kinase_dom"/>
</dbReference>
<evidence type="ECO:0000256" key="14">
    <source>
        <dbReference type="ARBA" id="ARBA00022777"/>
    </source>
</evidence>
<keyword evidence="18" id="KW-0007">Acetylation</keyword>
<dbReference type="PROSITE" id="PS50011">
    <property type="entry name" value="PROTEIN_KINASE_DOM"/>
    <property type="match status" value="1"/>
</dbReference>
<feature type="transmembrane region" description="Helical" evidence="28">
    <location>
        <begin position="1716"/>
        <end position="1740"/>
    </location>
</feature>
<evidence type="ECO:0000256" key="9">
    <source>
        <dbReference type="ARBA" id="ARBA00022553"/>
    </source>
</evidence>
<keyword evidence="14" id="KW-0418">Kinase</keyword>
<feature type="domain" description="G-protein coupled receptors family 1 profile" evidence="30">
    <location>
        <begin position="1526"/>
        <end position="1776"/>
    </location>
</feature>
<keyword evidence="16" id="KW-0809">Transit peptide</keyword>
<evidence type="ECO:0000256" key="28">
    <source>
        <dbReference type="SAM" id="Phobius"/>
    </source>
</evidence>
<feature type="compositionally biased region" description="Acidic residues" evidence="27">
    <location>
        <begin position="1409"/>
        <end position="1427"/>
    </location>
</feature>
<feature type="transmembrane region" description="Helical" evidence="28">
    <location>
        <begin position="1677"/>
        <end position="1695"/>
    </location>
</feature>
<feature type="compositionally biased region" description="Polar residues" evidence="27">
    <location>
        <begin position="54"/>
        <end position="64"/>
    </location>
</feature>
<evidence type="ECO:0000256" key="24">
    <source>
        <dbReference type="ARBA" id="ARBA00053825"/>
    </source>
</evidence>
<dbReference type="SUPFAM" id="SSF56112">
    <property type="entry name" value="Protein kinase-like (PK-like)"/>
    <property type="match status" value="1"/>
</dbReference>
<comment type="similarity">
    <text evidence="5">Belongs to the mTERF family.</text>
</comment>
<evidence type="ECO:0000256" key="17">
    <source>
        <dbReference type="ARBA" id="ARBA00022989"/>
    </source>
</evidence>
<dbReference type="GO" id="GO:0004930">
    <property type="term" value="F:G protein-coupled receptor activity"/>
    <property type="evidence" value="ECO:0007669"/>
    <property type="project" value="InterPro"/>
</dbReference>
<keyword evidence="17 28" id="KW-1133">Transmembrane helix</keyword>
<keyword evidence="15 26" id="KW-0067">ATP-binding</keyword>
<dbReference type="Proteomes" id="UP001274896">
    <property type="component" value="Unassembled WGS sequence"/>
</dbReference>
<keyword evidence="10" id="KW-0808">Transferase</keyword>
<dbReference type="InterPro" id="IPR008271">
    <property type="entry name" value="Ser/Thr_kinase_AS"/>
</dbReference>
<keyword evidence="13 26" id="KW-0547">Nucleotide-binding</keyword>
<comment type="similarity">
    <text evidence="4">Belongs to the protein kinase superfamily. CAMK Ser/Thr protein kinase family.</text>
</comment>
<dbReference type="Pfam" id="PF00001">
    <property type="entry name" value="7tm_1"/>
    <property type="match status" value="1"/>
</dbReference>
<organism evidence="31 32">
    <name type="scientific">Hemibagrus guttatus</name>
    <dbReference type="NCBI Taxonomy" id="175788"/>
    <lineage>
        <taxon>Eukaryota</taxon>
        <taxon>Metazoa</taxon>
        <taxon>Chordata</taxon>
        <taxon>Craniata</taxon>
        <taxon>Vertebrata</taxon>
        <taxon>Euteleostomi</taxon>
        <taxon>Actinopterygii</taxon>
        <taxon>Neopterygii</taxon>
        <taxon>Teleostei</taxon>
        <taxon>Ostariophysi</taxon>
        <taxon>Siluriformes</taxon>
        <taxon>Bagridae</taxon>
        <taxon>Hemibagrus</taxon>
    </lineage>
</organism>
<dbReference type="Pfam" id="PF00069">
    <property type="entry name" value="Pkinase"/>
    <property type="match status" value="1"/>
</dbReference>
<dbReference type="Gene3D" id="3.30.200.20">
    <property type="entry name" value="Phosphorylase Kinase, domain 1"/>
    <property type="match status" value="1"/>
</dbReference>
<evidence type="ECO:0000256" key="27">
    <source>
        <dbReference type="SAM" id="MobiDB-lite"/>
    </source>
</evidence>
<dbReference type="FunFam" id="3.30.450.20:FF:000059">
    <property type="entry name" value="PAS domain containing serine/threonine kinase"/>
    <property type="match status" value="1"/>
</dbReference>
<keyword evidence="11 28" id="KW-0812">Transmembrane</keyword>
<dbReference type="SUPFAM" id="SSF55785">
    <property type="entry name" value="PYP-like sensor domain (PAS domain)"/>
    <property type="match status" value="1"/>
</dbReference>
<feature type="transmembrane region" description="Helical" evidence="28">
    <location>
        <begin position="1577"/>
        <end position="1607"/>
    </location>
</feature>
<feature type="binding site" evidence="26">
    <location>
        <position position="814"/>
    </location>
    <ligand>
        <name>ATP</name>
        <dbReference type="ChEBI" id="CHEBI:30616"/>
    </ligand>
</feature>
<dbReference type="GO" id="GO:0005829">
    <property type="term" value="C:cytosol"/>
    <property type="evidence" value="ECO:0007669"/>
    <property type="project" value="TreeGrafter"/>
</dbReference>
<dbReference type="PROSITE" id="PS50262">
    <property type="entry name" value="G_PROTEIN_RECEP_F1_2"/>
    <property type="match status" value="1"/>
</dbReference>
<feature type="domain" description="Protein kinase" evidence="29">
    <location>
        <begin position="781"/>
        <end position="1033"/>
    </location>
</feature>
<name>A0AAE0Q5A1_9TELE</name>
<keyword evidence="32" id="KW-1185">Reference proteome</keyword>
<dbReference type="Gene3D" id="1.25.70.10">
    <property type="entry name" value="Transcription termination factor 3, mitochondrial"/>
    <property type="match status" value="1"/>
</dbReference>
<evidence type="ECO:0000256" key="8">
    <source>
        <dbReference type="ARBA" id="ARBA00022527"/>
    </source>
</evidence>
<dbReference type="FunFam" id="3.30.200.20:FF:000346">
    <property type="entry name" value="PAS domain-containing serine/threonine-protein kinase"/>
    <property type="match status" value="1"/>
</dbReference>
<dbReference type="InterPro" id="IPR003690">
    <property type="entry name" value="MTERF"/>
</dbReference>
<dbReference type="GO" id="GO:0035556">
    <property type="term" value="P:intracellular signal transduction"/>
    <property type="evidence" value="ECO:0007669"/>
    <property type="project" value="TreeGrafter"/>
</dbReference>
<dbReference type="Pfam" id="PF02536">
    <property type="entry name" value="mTERF"/>
    <property type="match status" value="1"/>
</dbReference>
<dbReference type="PROSITE" id="PS00108">
    <property type="entry name" value="PROTEIN_KINASE_ST"/>
    <property type="match status" value="1"/>
</dbReference>
<dbReference type="GO" id="GO:0004674">
    <property type="term" value="F:protein serine/threonine kinase activity"/>
    <property type="evidence" value="ECO:0007669"/>
    <property type="project" value="UniProtKB-KW"/>
</dbReference>
<proteinExistence type="inferred from homology"/>
<evidence type="ECO:0000256" key="15">
    <source>
        <dbReference type="ARBA" id="ARBA00022840"/>
    </source>
</evidence>
<evidence type="ECO:0000259" key="29">
    <source>
        <dbReference type="PROSITE" id="PS50011"/>
    </source>
</evidence>
<dbReference type="PANTHER" id="PTHR24346">
    <property type="entry name" value="MAP/MICROTUBULE AFFINITY-REGULATING KINASE"/>
    <property type="match status" value="1"/>
</dbReference>
<evidence type="ECO:0000259" key="30">
    <source>
        <dbReference type="PROSITE" id="PS50262"/>
    </source>
</evidence>
<evidence type="ECO:0000313" key="32">
    <source>
        <dbReference type="Proteomes" id="UP001274896"/>
    </source>
</evidence>
<evidence type="ECO:0000256" key="4">
    <source>
        <dbReference type="ARBA" id="ARBA00006692"/>
    </source>
</evidence>
<feature type="transmembrane region" description="Helical" evidence="28">
    <location>
        <begin position="1752"/>
        <end position="1772"/>
    </location>
</feature>
<evidence type="ECO:0000256" key="3">
    <source>
        <dbReference type="ARBA" id="ARBA00004496"/>
    </source>
</evidence>
<comment type="subcellular location">
    <subcellularLocation>
        <location evidence="3">Cytoplasm</location>
    </subcellularLocation>
    <subcellularLocation>
        <location evidence="2">Membrane</location>
    </subcellularLocation>
    <subcellularLocation>
        <location evidence="1">Nucleus</location>
    </subcellularLocation>
</comment>
<dbReference type="InterPro" id="IPR000276">
    <property type="entry name" value="GPCR_Rhodpsn"/>
</dbReference>
<evidence type="ECO:0000313" key="31">
    <source>
        <dbReference type="EMBL" id="KAK3513832.1"/>
    </source>
</evidence>
<dbReference type="Gene3D" id="1.20.1070.10">
    <property type="entry name" value="Rhodopsin 7-helix transmembrane proteins"/>
    <property type="match status" value="1"/>
</dbReference>
<evidence type="ECO:0000256" key="10">
    <source>
        <dbReference type="ARBA" id="ARBA00022679"/>
    </source>
</evidence>
<protein>
    <recommendedName>
        <fullName evidence="25">PAS domain-containing serine/threonine-protein kinase</fullName>
        <ecNumber evidence="6">2.7.11.1</ecNumber>
    </recommendedName>
</protein>
<evidence type="ECO:0000256" key="2">
    <source>
        <dbReference type="ARBA" id="ARBA00004370"/>
    </source>
</evidence>
<dbReference type="EMBL" id="JAUCMX010000022">
    <property type="protein sequence ID" value="KAK3513832.1"/>
    <property type="molecule type" value="Genomic_DNA"/>
</dbReference>
<dbReference type="InterPro" id="IPR017441">
    <property type="entry name" value="Protein_kinase_ATP_BS"/>
</dbReference>
<evidence type="ECO:0000256" key="6">
    <source>
        <dbReference type="ARBA" id="ARBA00012513"/>
    </source>
</evidence>
<keyword evidence="21" id="KW-0539">Nucleus</keyword>
<evidence type="ECO:0000256" key="1">
    <source>
        <dbReference type="ARBA" id="ARBA00004123"/>
    </source>
</evidence>
<dbReference type="Gene3D" id="3.30.450.20">
    <property type="entry name" value="PAS domain"/>
    <property type="match status" value="1"/>
</dbReference>
<keyword evidence="7" id="KW-0963">Cytoplasm</keyword>
<dbReference type="GO" id="GO:0016020">
    <property type="term" value="C:membrane"/>
    <property type="evidence" value="ECO:0007669"/>
    <property type="project" value="UniProtKB-SubCell"/>
</dbReference>
<keyword evidence="9" id="KW-0597">Phosphoprotein</keyword>
<dbReference type="Gene3D" id="1.10.510.10">
    <property type="entry name" value="Transferase(Phosphotransferase) domain 1"/>
    <property type="match status" value="1"/>
</dbReference>
<evidence type="ECO:0000256" key="26">
    <source>
        <dbReference type="PROSITE-ProRule" id="PRU10141"/>
    </source>
</evidence>
<dbReference type="GO" id="GO:0008289">
    <property type="term" value="F:lipid binding"/>
    <property type="evidence" value="ECO:0007669"/>
    <property type="project" value="UniProtKB-KW"/>
</dbReference>
<keyword evidence="20 28" id="KW-0472">Membrane</keyword>
<feature type="region of interest" description="Disordered" evidence="27">
    <location>
        <begin position="1409"/>
        <end position="1432"/>
    </location>
</feature>
<dbReference type="InterPro" id="IPR011009">
    <property type="entry name" value="Kinase-like_dom_sf"/>
</dbReference>
<dbReference type="GO" id="GO:0045719">
    <property type="term" value="P:negative regulation of glycogen biosynthetic process"/>
    <property type="evidence" value="ECO:0007669"/>
    <property type="project" value="TreeGrafter"/>
</dbReference>
<keyword evidence="19" id="KW-0446">Lipid-binding</keyword>
<feature type="region of interest" description="Disordered" evidence="27">
    <location>
        <begin position="1054"/>
        <end position="1092"/>
    </location>
</feature>
<evidence type="ECO:0000256" key="11">
    <source>
        <dbReference type="ARBA" id="ARBA00022692"/>
    </source>
</evidence>
<feature type="compositionally biased region" description="Polar residues" evidence="27">
    <location>
        <begin position="1056"/>
        <end position="1072"/>
    </location>
</feature>
<dbReference type="InterPro" id="IPR035965">
    <property type="entry name" value="PAS-like_dom_sf"/>
</dbReference>
<dbReference type="GO" id="GO:0003676">
    <property type="term" value="F:nucleic acid binding"/>
    <property type="evidence" value="ECO:0007669"/>
    <property type="project" value="InterPro"/>
</dbReference>